<gene>
    <name evidence="1" type="ORF">AC578_6644</name>
</gene>
<keyword evidence="2" id="KW-1185">Reference proteome</keyword>
<dbReference type="AlphaFoldDB" id="A0A139HFY0"/>
<evidence type="ECO:0008006" key="3">
    <source>
        <dbReference type="Google" id="ProtNLM"/>
    </source>
</evidence>
<evidence type="ECO:0000313" key="2">
    <source>
        <dbReference type="Proteomes" id="UP000070133"/>
    </source>
</evidence>
<accession>A0A139HFY0</accession>
<organism evidence="1 2">
    <name type="scientific">Pseudocercospora eumusae</name>
    <dbReference type="NCBI Taxonomy" id="321146"/>
    <lineage>
        <taxon>Eukaryota</taxon>
        <taxon>Fungi</taxon>
        <taxon>Dikarya</taxon>
        <taxon>Ascomycota</taxon>
        <taxon>Pezizomycotina</taxon>
        <taxon>Dothideomycetes</taxon>
        <taxon>Dothideomycetidae</taxon>
        <taxon>Mycosphaerellales</taxon>
        <taxon>Mycosphaerellaceae</taxon>
        <taxon>Pseudocercospora</taxon>
    </lineage>
</organism>
<dbReference type="STRING" id="321146.A0A139HFY0"/>
<proteinExistence type="predicted"/>
<comment type="caution">
    <text evidence="1">The sequence shown here is derived from an EMBL/GenBank/DDBJ whole genome shotgun (WGS) entry which is preliminary data.</text>
</comment>
<dbReference type="InterPro" id="IPR046341">
    <property type="entry name" value="SET_dom_sf"/>
</dbReference>
<sequence>MEAICIGLGLESGLRCLVTVHSASFALMPISKGEEITIAYSSLYYLATKAQRAGPSWMFQCHCPACSLEPKEQWTSDTRRRLSNVLFPFLHGKSAPDLSIMEALATTMTPQQAERPKFLAMVNHHGAPL</sequence>
<dbReference type="Proteomes" id="UP000070133">
    <property type="component" value="Unassembled WGS sequence"/>
</dbReference>
<reference evidence="1 2" key="1">
    <citation type="submission" date="2015-07" db="EMBL/GenBank/DDBJ databases">
        <title>Comparative genomics of the Sigatoka disease complex on banana suggests a link between parallel evolutionary changes in Pseudocercospora fijiensis and Pseudocercospora eumusae and increased virulence on the banana host.</title>
        <authorList>
            <person name="Chang T.-C."/>
            <person name="Salvucci A."/>
            <person name="Crous P.W."/>
            <person name="Stergiopoulos I."/>
        </authorList>
    </citation>
    <scope>NUCLEOTIDE SEQUENCE [LARGE SCALE GENOMIC DNA]</scope>
    <source>
        <strain evidence="1 2">CBS 114824</strain>
    </source>
</reference>
<dbReference type="SUPFAM" id="SSF82199">
    <property type="entry name" value="SET domain"/>
    <property type="match status" value="1"/>
</dbReference>
<dbReference type="EMBL" id="LFZN01000056">
    <property type="protein sequence ID" value="KXT01350.1"/>
    <property type="molecule type" value="Genomic_DNA"/>
</dbReference>
<evidence type="ECO:0000313" key="1">
    <source>
        <dbReference type="EMBL" id="KXT01350.1"/>
    </source>
</evidence>
<name>A0A139HFY0_9PEZI</name>
<protein>
    <recommendedName>
        <fullName evidence="3">SET domain-containing protein</fullName>
    </recommendedName>
</protein>
<dbReference type="Gene3D" id="2.170.270.10">
    <property type="entry name" value="SET domain"/>
    <property type="match status" value="1"/>
</dbReference>
<dbReference type="OrthoDB" id="265717at2759"/>